<dbReference type="AlphaFoldDB" id="A0A3S5CGP9"/>
<sequence>MREPSPSWAGLGCACLRRETEGPRTCHTPPANRLAADRPRGCCWTGQAGVHFAHSSPFLLVLASGIRRPSSRPIDRQGPRAVKSCHLLSASTRAHTARAHAAACLSPLRLLVLTVRLAKAHGSTQTEQARHKHTHRQTDMQTRSGSTLTRVPVAEAIDARHRACIDWANRGSGSFWSPKPDAAELASTVAPDLVKAGL</sequence>
<name>A0A3S5CGP9_9PLAT</name>
<dbReference type="EMBL" id="CAAALY010043046">
    <property type="protein sequence ID" value="VEL19745.1"/>
    <property type="molecule type" value="Genomic_DNA"/>
</dbReference>
<accession>A0A3S5CGP9</accession>
<dbReference type="PROSITE" id="PS51257">
    <property type="entry name" value="PROKAR_LIPOPROTEIN"/>
    <property type="match status" value="1"/>
</dbReference>
<reference evidence="2" key="1">
    <citation type="submission" date="2018-11" db="EMBL/GenBank/DDBJ databases">
        <authorList>
            <consortium name="Pathogen Informatics"/>
        </authorList>
    </citation>
    <scope>NUCLEOTIDE SEQUENCE</scope>
</reference>
<protein>
    <submittedName>
        <fullName evidence="2">Uncharacterized protein</fullName>
    </submittedName>
</protein>
<proteinExistence type="predicted"/>
<organism evidence="2 3">
    <name type="scientific">Protopolystoma xenopodis</name>
    <dbReference type="NCBI Taxonomy" id="117903"/>
    <lineage>
        <taxon>Eukaryota</taxon>
        <taxon>Metazoa</taxon>
        <taxon>Spiralia</taxon>
        <taxon>Lophotrochozoa</taxon>
        <taxon>Platyhelminthes</taxon>
        <taxon>Monogenea</taxon>
        <taxon>Polyopisthocotylea</taxon>
        <taxon>Polystomatidea</taxon>
        <taxon>Polystomatidae</taxon>
        <taxon>Protopolystoma</taxon>
    </lineage>
</organism>
<keyword evidence="3" id="KW-1185">Reference proteome</keyword>
<comment type="caution">
    <text evidence="2">The sequence shown here is derived from an EMBL/GenBank/DDBJ whole genome shotgun (WGS) entry which is preliminary data.</text>
</comment>
<gene>
    <name evidence="2" type="ORF">PXEA_LOCUS13185</name>
</gene>
<evidence type="ECO:0000256" key="1">
    <source>
        <dbReference type="SAM" id="MobiDB-lite"/>
    </source>
</evidence>
<feature type="region of interest" description="Disordered" evidence="1">
    <location>
        <begin position="122"/>
        <end position="147"/>
    </location>
</feature>
<dbReference type="Proteomes" id="UP000784294">
    <property type="component" value="Unassembled WGS sequence"/>
</dbReference>
<evidence type="ECO:0000313" key="2">
    <source>
        <dbReference type="EMBL" id="VEL19745.1"/>
    </source>
</evidence>
<evidence type="ECO:0000313" key="3">
    <source>
        <dbReference type="Proteomes" id="UP000784294"/>
    </source>
</evidence>